<dbReference type="Proteomes" id="UP000396862">
    <property type="component" value="Unassembled WGS sequence"/>
</dbReference>
<organism evidence="3 4">
    <name type="scientific">Prolixibacter denitrificans</name>
    <dbReference type="NCBI Taxonomy" id="1541063"/>
    <lineage>
        <taxon>Bacteria</taxon>
        <taxon>Pseudomonadati</taxon>
        <taxon>Bacteroidota</taxon>
        <taxon>Bacteroidia</taxon>
        <taxon>Marinilabiliales</taxon>
        <taxon>Prolixibacteraceae</taxon>
        <taxon>Prolixibacter</taxon>
    </lineage>
</organism>
<accession>A0A2P8CCY4</accession>
<name>A0A2P8CCY4_9BACT</name>
<keyword evidence="5" id="KW-1185">Reference proteome</keyword>
<sequence>MKEKKEHNESPLSQIKRENPFGVPEAYFDTFSERWNSRIQAEERPVTRQRWLNIFKPVVGLAASFALVFFLLYVPLENFLPQIWNNYLAKHPGNTVQTAANDDNYFETLMNYQVFSSSDDLQILSTLNEVDNSMAADSLTSQQIEDYIVMNYSDWEIIRNYNQ</sequence>
<keyword evidence="1" id="KW-1133">Transmembrane helix</keyword>
<protein>
    <submittedName>
        <fullName evidence="3">Uncharacterized protein</fullName>
    </submittedName>
</protein>
<keyword evidence="1" id="KW-0812">Transmembrane</keyword>
<feature type="transmembrane region" description="Helical" evidence="1">
    <location>
        <begin position="54"/>
        <end position="76"/>
    </location>
</feature>
<dbReference type="Proteomes" id="UP000240621">
    <property type="component" value="Unassembled WGS sequence"/>
</dbReference>
<reference evidence="2 5" key="2">
    <citation type="submission" date="2019-10" db="EMBL/GenBank/DDBJ databases">
        <title>Prolixibacter strains distinguished by the presence of nitrate reductase genes were adept at nitrate-dependent anaerobic corrosion of metallic iron and carbon steel.</title>
        <authorList>
            <person name="Iino T."/>
            <person name="Shono N."/>
            <person name="Ito K."/>
            <person name="Nakamura R."/>
            <person name="Sueoka K."/>
            <person name="Harayama S."/>
            <person name="Ohkuma M."/>
        </authorList>
    </citation>
    <scope>NUCLEOTIDE SEQUENCE [LARGE SCALE GENOMIC DNA]</scope>
    <source>
        <strain evidence="2 5">MIC1-1</strain>
    </source>
</reference>
<dbReference type="EMBL" id="BLAU01000001">
    <property type="protein sequence ID" value="GET21352.1"/>
    <property type="molecule type" value="Genomic_DNA"/>
</dbReference>
<keyword evidence="1" id="KW-0472">Membrane</keyword>
<evidence type="ECO:0000256" key="1">
    <source>
        <dbReference type="SAM" id="Phobius"/>
    </source>
</evidence>
<dbReference type="EMBL" id="PYGC01000005">
    <property type="protein sequence ID" value="PSK82833.1"/>
    <property type="molecule type" value="Genomic_DNA"/>
</dbReference>
<gene>
    <name evidence="3" type="ORF">CLV93_105227</name>
    <name evidence="2" type="ORF">JCM18694_15980</name>
</gene>
<dbReference type="RefSeq" id="WP_106542422.1">
    <property type="nucleotide sequence ID" value="NZ_BLAU01000001.1"/>
</dbReference>
<dbReference type="AlphaFoldDB" id="A0A2P8CCY4"/>
<dbReference type="OrthoDB" id="1121419at2"/>
<evidence type="ECO:0000313" key="4">
    <source>
        <dbReference type="Proteomes" id="UP000240621"/>
    </source>
</evidence>
<reference evidence="3 4" key="1">
    <citation type="submission" date="2018-03" db="EMBL/GenBank/DDBJ databases">
        <title>Genomic Encyclopedia of Archaeal and Bacterial Type Strains, Phase II (KMG-II): from individual species to whole genera.</title>
        <authorList>
            <person name="Goeker M."/>
        </authorList>
    </citation>
    <scope>NUCLEOTIDE SEQUENCE [LARGE SCALE GENOMIC DNA]</scope>
    <source>
        <strain evidence="3 4">DSM 27267</strain>
    </source>
</reference>
<evidence type="ECO:0000313" key="5">
    <source>
        <dbReference type="Proteomes" id="UP000396862"/>
    </source>
</evidence>
<proteinExistence type="predicted"/>
<evidence type="ECO:0000313" key="3">
    <source>
        <dbReference type="EMBL" id="PSK82833.1"/>
    </source>
</evidence>
<evidence type="ECO:0000313" key="2">
    <source>
        <dbReference type="EMBL" id="GET21352.1"/>
    </source>
</evidence>
<comment type="caution">
    <text evidence="3">The sequence shown here is derived from an EMBL/GenBank/DDBJ whole genome shotgun (WGS) entry which is preliminary data.</text>
</comment>